<gene>
    <name evidence="3" type="ORF">SAMN02745199_1073</name>
</gene>
<reference evidence="4" key="1">
    <citation type="submission" date="2016-11" db="EMBL/GenBank/DDBJ databases">
        <authorList>
            <person name="Varghese N."/>
            <person name="Submissions S."/>
        </authorList>
    </citation>
    <scope>NUCLEOTIDE SEQUENCE [LARGE SCALE GENOMIC DNA]</scope>
    <source>
        <strain evidence="4">DSM 15807</strain>
    </source>
</reference>
<feature type="domain" description="EamA" evidence="2">
    <location>
        <begin position="3"/>
        <end position="133"/>
    </location>
</feature>
<feature type="transmembrane region" description="Helical" evidence="1">
    <location>
        <begin position="33"/>
        <end position="52"/>
    </location>
</feature>
<dbReference type="InterPro" id="IPR000620">
    <property type="entry name" value="EamA_dom"/>
</dbReference>
<dbReference type="PANTHER" id="PTHR22911">
    <property type="entry name" value="ACYL-MALONYL CONDENSING ENZYME-RELATED"/>
    <property type="match status" value="1"/>
</dbReference>
<name>A0A1M5STE1_9BACT</name>
<dbReference type="InterPro" id="IPR037185">
    <property type="entry name" value="EmrE-like"/>
</dbReference>
<dbReference type="EMBL" id="FQXN01000003">
    <property type="protein sequence ID" value="SHH41774.1"/>
    <property type="molecule type" value="Genomic_DNA"/>
</dbReference>
<dbReference type="Proteomes" id="UP000242592">
    <property type="component" value="Unassembled WGS sequence"/>
</dbReference>
<proteinExistence type="predicted"/>
<feature type="transmembrane region" description="Helical" evidence="1">
    <location>
        <begin position="210"/>
        <end position="232"/>
    </location>
</feature>
<dbReference type="AlphaFoldDB" id="A0A1M5STE1"/>
<keyword evidence="4" id="KW-1185">Reference proteome</keyword>
<evidence type="ECO:0000256" key="1">
    <source>
        <dbReference type="SAM" id="Phobius"/>
    </source>
</evidence>
<protein>
    <submittedName>
        <fullName evidence="3">Threonine/homoserine efflux transporter RhtA</fullName>
    </submittedName>
</protein>
<evidence type="ECO:0000313" key="4">
    <source>
        <dbReference type="Proteomes" id="UP000242592"/>
    </source>
</evidence>
<feature type="transmembrane region" description="Helical" evidence="1">
    <location>
        <begin position="117"/>
        <end position="134"/>
    </location>
</feature>
<dbReference type="OrthoDB" id="49606at2"/>
<dbReference type="Gene3D" id="1.10.3730.20">
    <property type="match status" value="1"/>
</dbReference>
<evidence type="ECO:0000259" key="2">
    <source>
        <dbReference type="Pfam" id="PF00892"/>
    </source>
</evidence>
<feature type="transmembrane region" description="Helical" evidence="1">
    <location>
        <begin position="177"/>
        <end position="198"/>
    </location>
</feature>
<dbReference type="GO" id="GO:0016020">
    <property type="term" value="C:membrane"/>
    <property type="evidence" value="ECO:0007669"/>
    <property type="project" value="InterPro"/>
</dbReference>
<keyword evidence="1" id="KW-1133">Transmembrane helix</keyword>
<keyword evidence="1" id="KW-0472">Membrane</keyword>
<feature type="transmembrane region" description="Helical" evidence="1">
    <location>
        <begin position="146"/>
        <end position="165"/>
    </location>
</feature>
<sequence>MHYLAAVLSSFSSSVTSIFGKLLFTIGASVSQILFIRFFISFLISFLVFIFIKKKFNFRNFVIFGILGILNYGIAAYLFFFGLQFLNPAYATVLFFTNPVFVLLFQKIFYKDKIGTFNWIAIVTSILGVFFANLGEQSLEKDDEIIIGTLIIIAAAIINALFITVTGKKLKNLTSNVFENVFYTFFGVTLYYLLITSFTKELSTIKFEYVSYGLLLSIFSTFIPLTLSFFSLKKLKSQTVAIIMPLEIVFASVLSLLIFGETFNLLKILGFILISTAPILENFK</sequence>
<dbReference type="STRING" id="1123380.SAMN02745199_1073"/>
<accession>A0A1M5STE1</accession>
<dbReference type="RefSeq" id="WP_073072982.1">
    <property type="nucleotide sequence ID" value="NZ_FQXN01000003.1"/>
</dbReference>
<dbReference type="Pfam" id="PF00892">
    <property type="entry name" value="EamA"/>
    <property type="match status" value="2"/>
</dbReference>
<organism evidence="3 4">
    <name type="scientific">Thermosipho atlanticus DSM 15807</name>
    <dbReference type="NCBI Taxonomy" id="1123380"/>
    <lineage>
        <taxon>Bacteria</taxon>
        <taxon>Thermotogati</taxon>
        <taxon>Thermotogota</taxon>
        <taxon>Thermotogae</taxon>
        <taxon>Thermotogales</taxon>
        <taxon>Fervidobacteriaceae</taxon>
        <taxon>Thermosipho</taxon>
    </lineage>
</organism>
<keyword evidence="1" id="KW-0812">Transmembrane</keyword>
<dbReference type="SUPFAM" id="SSF103481">
    <property type="entry name" value="Multidrug resistance efflux transporter EmrE"/>
    <property type="match status" value="2"/>
</dbReference>
<feature type="transmembrane region" description="Helical" evidence="1">
    <location>
        <begin position="61"/>
        <end position="83"/>
    </location>
</feature>
<feature type="transmembrane region" description="Helical" evidence="1">
    <location>
        <begin position="89"/>
        <end position="105"/>
    </location>
</feature>
<dbReference type="PANTHER" id="PTHR22911:SF137">
    <property type="entry name" value="SOLUTE CARRIER FAMILY 35 MEMBER G2-RELATED"/>
    <property type="match status" value="1"/>
</dbReference>
<feature type="domain" description="EamA" evidence="2">
    <location>
        <begin position="147"/>
        <end position="275"/>
    </location>
</feature>
<evidence type="ECO:0000313" key="3">
    <source>
        <dbReference type="EMBL" id="SHH41774.1"/>
    </source>
</evidence>